<evidence type="ECO:0000259" key="5">
    <source>
        <dbReference type="PROSITE" id="PS50109"/>
    </source>
</evidence>
<feature type="domain" description="Histidine kinase" evidence="5">
    <location>
        <begin position="319"/>
        <end position="530"/>
    </location>
</feature>
<organism evidence="6 7">
    <name type="scientific">Aliikangiella coralliicola</name>
    <dbReference type="NCBI Taxonomy" id="2592383"/>
    <lineage>
        <taxon>Bacteria</taxon>
        <taxon>Pseudomonadati</taxon>
        <taxon>Pseudomonadota</taxon>
        <taxon>Gammaproteobacteria</taxon>
        <taxon>Oceanospirillales</taxon>
        <taxon>Pleioneaceae</taxon>
        <taxon>Aliikangiella</taxon>
    </lineage>
</organism>
<feature type="transmembrane region" description="Helical" evidence="4">
    <location>
        <begin position="52"/>
        <end position="74"/>
    </location>
</feature>
<dbReference type="PANTHER" id="PTHR43065">
    <property type="entry name" value="SENSOR HISTIDINE KINASE"/>
    <property type="match status" value="1"/>
</dbReference>
<dbReference type="AlphaFoldDB" id="A0A545U0J7"/>
<accession>A0A545U0J7</accession>
<evidence type="ECO:0000256" key="1">
    <source>
        <dbReference type="ARBA" id="ARBA00000085"/>
    </source>
</evidence>
<dbReference type="InterPro" id="IPR036890">
    <property type="entry name" value="HATPase_C_sf"/>
</dbReference>
<dbReference type="PRINTS" id="PR00344">
    <property type="entry name" value="BCTRLSENSOR"/>
</dbReference>
<dbReference type="SMART" id="SM00387">
    <property type="entry name" value="HATPase_c"/>
    <property type="match status" value="1"/>
</dbReference>
<comment type="catalytic activity">
    <reaction evidence="1">
        <text>ATP + protein L-histidine = ADP + protein N-phospho-L-histidine.</text>
        <dbReference type="EC" id="2.7.13.3"/>
    </reaction>
</comment>
<evidence type="ECO:0000256" key="3">
    <source>
        <dbReference type="ARBA" id="ARBA00022553"/>
    </source>
</evidence>
<dbReference type="Gene3D" id="3.30.450.20">
    <property type="entry name" value="PAS domain"/>
    <property type="match status" value="1"/>
</dbReference>
<dbReference type="InterPro" id="IPR005467">
    <property type="entry name" value="His_kinase_dom"/>
</dbReference>
<feature type="transmembrane region" description="Helical" evidence="4">
    <location>
        <begin position="21"/>
        <end position="40"/>
    </location>
</feature>
<dbReference type="PROSITE" id="PS50109">
    <property type="entry name" value="HIS_KIN"/>
    <property type="match status" value="1"/>
</dbReference>
<feature type="transmembrane region" description="Helical" evidence="4">
    <location>
        <begin position="86"/>
        <end position="114"/>
    </location>
</feature>
<dbReference type="InterPro" id="IPR036097">
    <property type="entry name" value="HisK_dim/P_sf"/>
</dbReference>
<dbReference type="GO" id="GO:0000155">
    <property type="term" value="F:phosphorelay sensor kinase activity"/>
    <property type="evidence" value="ECO:0007669"/>
    <property type="project" value="InterPro"/>
</dbReference>
<dbReference type="Pfam" id="PF02518">
    <property type="entry name" value="HATPase_c"/>
    <property type="match status" value="1"/>
</dbReference>
<evidence type="ECO:0000313" key="6">
    <source>
        <dbReference type="EMBL" id="TQV82991.1"/>
    </source>
</evidence>
<reference evidence="6 7" key="1">
    <citation type="submission" date="2019-07" db="EMBL/GenBank/DDBJ databases">
        <title>Draft genome for Aliikangiella sp. M105.</title>
        <authorList>
            <person name="Wang G."/>
        </authorList>
    </citation>
    <scope>NUCLEOTIDE SEQUENCE [LARGE SCALE GENOMIC DNA]</scope>
    <source>
        <strain evidence="6 7">M105</strain>
    </source>
</reference>
<keyword evidence="3" id="KW-0597">Phosphoprotein</keyword>
<dbReference type="InterPro" id="IPR003594">
    <property type="entry name" value="HATPase_dom"/>
</dbReference>
<dbReference type="InterPro" id="IPR003661">
    <property type="entry name" value="HisK_dim/P_dom"/>
</dbReference>
<dbReference type="Pfam" id="PF00512">
    <property type="entry name" value="HisKA"/>
    <property type="match status" value="1"/>
</dbReference>
<name>A0A545U0J7_9GAMM</name>
<evidence type="ECO:0000256" key="2">
    <source>
        <dbReference type="ARBA" id="ARBA00012438"/>
    </source>
</evidence>
<evidence type="ECO:0000256" key="4">
    <source>
        <dbReference type="SAM" id="Phobius"/>
    </source>
</evidence>
<protein>
    <recommendedName>
        <fullName evidence="2">histidine kinase</fullName>
        <ecNumber evidence="2">2.7.13.3</ecNumber>
    </recommendedName>
</protein>
<keyword evidence="4" id="KW-0472">Membrane</keyword>
<dbReference type="SUPFAM" id="SSF55874">
    <property type="entry name" value="ATPase domain of HSP90 chaperone/DNA topoisomerase II/histidine kinase"/>
    <property type="match status" value="1"/>
</dbReference>
<evidence type="ECO:0000313" key="7">
    <source>
        <dbReference type="Proteomes" id="UP000315439"/>
    </source>
</evidence>
<dbReference type="Proteomes" id="UP000315439">
    <property type="component" value="Unassembled WGS sequence"/>
</dbReference>
<keyword evidence="4" id="KW-0812">Transmembrane</keyword>
<dbReference type="EC" id="2.7.13.3" evidence="2"/>
<dbReference type="Gene3D" id="1.10.287.130">
    <property type="match status" value="1"/>
</dbReference>
<comment type="caution">
    <text evidence="6">The sequence shown here is derived from an EMBL/GenBank/DDBJ whole genome shotgun (WGS) entry which is preliminary data.</text>
</comment>
<feature type="transmembrane region" description="Helical" evidence="4">
    <location>
        <begin position="126"/>
        <end position="147"/>
    </location>
</feature>
<dbReference type="Pfam" id="PF25323">
    <property type="entry name" value="6TM_PilS"/>
    <property type="match status" value="1"/>
</dbReference>
<dbReference type="OrthoDB" id="9792686at2"/>
<keyword evidence="7" id="KW-1185">Reference proteome</keyword>
<dbReference type="InterPro" id="IPR004358">
    <property type="entry name" value="Sig_transdc_His_kin-like_C"/>
</dbReference>
<dbReference type="Gene3D" id="3.30.565.10">
    <property type="entry name" value="Histidine kinase-like ATPase, C-terminal domain"/>
    <property type="match status" value="1"/>
</dbReference>
<dbReference type="CDD" id="cd00082">
    <property type="entry name" value="HisKA"/>
    <property type="match status" value="1"/>
</dbReference>
<dbReference type="PANTHER" id="PTHR43065:SF52">
    <property type="entry name" value="SENSOR PROTEIN KINASE PILS"/>
    <property type="match status" value="1"/>
</dbReference>
<sequence length="534" mass="59201">MTRFNNQALPFSASWRALQIFSGYRVILSLSLLIAFQLDFDVSFLGAKNPELYYTSALFFSIIALVSFSLSLYLKRLYYLQLEVQIIVDIVLIILLMHASGGATSGLGVLIAVSTSAASILTGNPAALGFSVLASFAVLGEEIYASLTQSHDRSGMTQVGILSMTFMATSLLSFYLARRIIETEHVAEKSMRGLESMEKLNEKIIQFMSTGVLVVDNQNSVCLINRSAWIHLGMPESTKSRRLEQVSTPLARQLNLWRRKQSYRSKPFKNTATGPSLLPNFSPIGENKDNVIIFLEDTTVLNQQAQSLKLASLGRLTASIAHEIRNPLGALSHAAQLMKESDEIDPLNLGLVEIIDKNTKRVNDIIENIMKLSQRKAVQVKEINLSRYMPVMLQEYASGKDTPPEIDLQFQTDNLIIHFDLSQLSQILTNLIENAARYSEINTGKPIAQVMVGIEPHSRTAFLDVIDKGEGISPDLSEKIFEPFFTTSRTGTGLGLYLSKELCEANRARLDYIPIPTGGSCFRISFSAANLTQQ</sequence>
<keyword evidence="4" id="KW-1133">Transmembrane helix</keyword>
<dbReference type="SMART" id="SM00388">
    <property type="entry name" value="HisKA"/>
    <property type="match status" value="1"/>
</dbReference>
<feature type="transmembrane region" description="Helical" evidence="4">
    <location>
        <begin position="159"/>
        <end position="177"/>
    </location>
</feature>
<dbReference type="EMBL" id="VIKS01000015">
    <property type="protein sequence ID" value="TQV82991.1"/>
    <property type="molecule type" value="Genomic_DNA"/>
</dbReference>
<gene>
    <name evidence="6" type="ORF">FLL46_24795</name>
</gene>
<proteinExistence type="predicted"/>
<dbReference type="SUPFAM" id="SSF47384">
    <property type="entry name" value="Homodimeric domain of signal transducing histidine kinase"/>
    <property type="match status" value="1"/>
</dbReference>